<dbReference type="AlphaFoldDB" id="A0AA37SYH5"/>
<reference evidence="2" key="2">
    <citation type="submission" date="2023-01" db="EMBL/GenBank/DDBJ databases">
        <title>Draft genome sequence of Agaribacter marinus strain NBRC 110023.</title>
        <authorList>
            <person name="Sun Q."/>
            <person name="Mori K."/>
        </authorList>
    </citation>
    <scope>NUCLEOTIDE SEQUENCE</scope>
    <source>
        <strain evidence="2">NBRC 110023</strain>
    </source>
</reference>
<dbReference type="RefSeq" id="WP_284216561.1">
    <property type="nucleotide sequence ID" value="NZ_BSOT01000005.1"/>
</dbReference>
<evidence type="ECO:0000313" key="3">
    <source>
        <dbReference type="Proteomes" id="UP001156601"/>
    </source>
</evidence>
<dbReference type="Pfam" id="PF07045">
    <property type="entry name" value="DUF1330"/>
    <property type="match status" value="1"/>
</dbReference>
<keyword evidence="3" id="KW-1185">Reference proteome</keyword>
<dbReference type="EMBL" id="BSOT01000005">
    <property type="protein sequence ID" value="GLR70256.1"/>
    <property type="molecule type" value="Genomic_DNA"/>
</dbReference>
<protein>
    <recommendedName>
        <fullName evidence="1">DUF1330 domain-containing protein</fullName>
    </recommendedName>
</protein>
<evidence type="ECO:0000313" key="2">
    <source>
        <dbReference type="EMBL" id="GLR70256.1"/>
    </source>
</evidence>
<comment type="caution">
    <text evidence="2">The sequence shown here is derived from an EMBL/GenBank/DDBJ whole genome shotgun (WGS) entry which is preliminary data.</text>
</comment>
<dbReference type="Gene3D" id="3.30.70.100">
    <property type="match status" value="1"/>
</dbReference>
<name>A0AA37SYH5_9ALTE</name>
<dbReference type="SUPFAM" id="SSF54909">
    <property type="entry name" value="Dimeric alpha+beta barrel"/>
    <property type="match status" value="1"/>
</dbReference>
<dbReference type="PANTHER" id="PTHR41521">
    <property type="match status" value="1"/>
</dbReference>
<accession>A0AA37SYH5</accession>
<dbReference type="Proteomes" id="UP001156601">
    <property type="component" value="Unassembled WGS sequence"/>
</dbReference>
<evidence type="ECO:0000259" key="1">
    <source>
        <dbReference type="Pfam" id="PF07045"/>
    </source>
</evidence>
<feature type="domain" description="DUF1330" evidence="1">
    <location>
        <begin position="2"/>
        <end position="90"/>
    </location>
</feature>
<organism evidence="2 3">
    <name type="scientific">Agaribacter marinus</name>
    <dbReference type="NCBI Taxonomy" id="1431249"/>
    <lineage>
        <taxon>Bacteria</taxon>
        <taxon>Pseudomonadati</taxon>
        <taxon>Pseudomonadota</taxon>
        <taxon>Gammaproteobacteria</taxon>
        <taxon>Alteromonadales</taxon>
        <taxon>Alteromonadaceae</taxon>
        <taxon>Agaribacter</taxon>
    </lineage>
</organism>
<proteinExistence type="predicted"/>
<dbReference type="InterPro" id="IPR011008">
    <property type="entry name" value="Dimeric_a/b-barrel"/>
</dbReference>
<gene>
    <name evidence="2" type="ORF">GCM10007852_11640</name>
</gene>
<sequence length="97" mass="10903">MSAFFVSTVTVKDVEKFQAYAKKAGQLVTQFGGEMLTRGKYLGSFTPEERAHNAVGIIKFPDIGAMESWYESAEYQRIIPLREAASDMVIAKYEEVQ</sequence>
<reference evidence="2" key="1">
    <citation type="journal article" date="2014" name="Int. J. Syst. Evol. Microbiol.">
        <title>Complete genome sequence of Corynebacterium casei LMG S-19264T (=DSM 44701T), isolated from a smear-ripened cheese.</title>
        <authorList>
            <consortium name="US DOE Joint Genome Institute (JGI-PGF)"/>
            <person name="Walter F."/>
            <person name="Albersmeier A."/>
            <person name="Kalinowski J."/>
            <person name="Ruckert C."/>
        </authorList>
    </citation>
    <scope>NUCLEOTIDE SEQUENCE</scope>
    <source>
        <strain evidence="2">NBRC 110023</strain>
    </source>
</reference>
<dbReference type="InterPro" id="IPR010753">
    <property type="entry name" value="DUF1330"/>
</dbReference>
<dbReference type="PANTHER" id="PTHR41521:SF4">
    <property type="entry name" value="BLR0684 PROTEIN"/>
    <property type="match status" value="1"/>
</dbReference>